<name>A0A840KDX2_9FLAO</name>
<dbReference type="InterPro" id="IPR011006">
    <property type="entry name" value="CheY-like_superfamily"/>
</dbReference>
<dbReference type="InterPro" id="IPR007492">
    <property type="entry name" value="LytTR_DNA-bd_dom"/>
</dbReference>
<dbReference type="Pfam" id="PF00072">
    <property type="entry name" value="Response_reg"/>
    <property type="match status" value="1"/>
</dbReference>
<protein>
    <submittedName>
        <fullName evidence="4">DNA-binding LytR/AlgR family response regulator</fullName>
    </submittedName>
</protein>
<dbReference type="InterPro" id="IPR001789">
    <property type="entry name" value="Sig_transdc_resp-reg_receiver"/>
</dbReference>
<dbReference type="RefSeq" id="WP_184190210.1">
    <property type="nucleotide sequence ID" value="NZ_JACHLE010000003.1"/>
</dbReference>
<dbReference type="GO" id="GO:0003677">
    <property type="term" value="F:DNA binding"/>
    <property type="evidence" value="ECO:0007669"/>
    <property type="project" value="UniProtKB-KW"/>
</dbReference>
<reference evidence="4 5" key="1">
    <citation type="submission" date="2020-08" db="EMBL/GenBank/DDBJ databases">
        <title>Functional genomics of gut bacteria from endangered species of beetles.</title>
        <authorList>
            <person name="Carlos-Shanley C."/>
        </authorList>
    </citation>
    <scope>NUCLEOTIDE SEQUENCE [LARGE SCALE GENOMIC DNA]</scope>
    <source>
        <strain evidence="4 5">S00151</strain>
    </source>
</reference>
<organism evidence="4 5">
    <name type="scientific">Chryseobacterium defluvii</name>
    <dbReference type="NCBI Taxonomy" id="160396"/>
    <lineage>
        <taxon>Bacteria</taxon>
        <taxon>Pseudomonadati</taxon>
        <taxon>Bacteroidota</taxon>
        <taxon>Flavobacteriia</taxon>
        <taxon>Flavobacteriales</taxon>
        <taxon>Weeksellaceae</taxon>
        <taxon>Chryseobacterium group</taxon>
        <taxon>Chryseobacterium</taxon>
    </lineage>
</organism>
<evidence type="ECO:0000259" key="3">
    <source>
        <dbReference type="PROSITE" id="PS50930"/>
    </source>
</evidence>
<comment type="caution">
    <text evidence="4">The sequence shown here is derived from an EMBL/GenBank/DDBJ whole genome shotgun (WGS) entry which is preliminary data.</text>
</comment>
<dbReference type="InterPro" id="IPR046947">
    <property type="entry name" value="LytR-like"/>
</dbReference>
<dbReference type="PROSITE" id="PS50930">
    <property type="entry name" value="HTH_LYTTR"/>
    <property type="match status" value="1"/>
</dbReference>
<dbReference type="SMART" id="SM00850">
    <property type="entry name" value="LytTR"/>
    <property type="match status" value="1"/>
</dbReference>
<keyword evidence="4" id="KW-0238">DNA-binding</keyword>
<dbReference type="Gene3D" id="2.40.50.1020">
    <property type="entry name" value="LytTr DNA-binding domain"/>
    <property type="match status" value="1"/>
</dbReference>
<feature type="domain" description="HTH LytTR-type" evidence="3">
    <location>
        <begin position="137"/>
        <end position="236"/>
    </location>
</feature>
<feature type="domain" description="Response regulatory" evidence="2">
    <location>
        <begin position="6"/>
        <end position="117"/>
    </location>
</feature>
<evidence type="ECO:0000313" key="4">
    <source>
        <dbReference type="EMBL" id="MBB4807366.1"/>
    </source>
</evidence>
<keyword evidence="5" id="KW-1185">Reference proteome</keyword>
<dbReference type="SUPFAM" id="SSF52172">
    <property type="entry name" value="CheY-like"/>
    <property type="match status" value="1"/>
</dbReference>
<dbReference type="Gene3D" id="3.40.50.2300">
    <property type="match status" value="1"/>
</dbReference>
<evidence type="ECO:0000256" key="1">
    <source>
        <dbReference type="PROSITE-ProRule" id="PRU00169"/>
    </source>
</evidence>
<dbReference type="PANTHER" id="PTHR37299">
    <property type="entry name" value="TRANSCRIPTIONAL REGULATOR-RELATED"/>
    <property type="match status" value="1"/>
</dbReference>
<sequence>MEKKIKCLVLDDEPLGREIIESFVNNTPFLELVGSYGKPFEALNFIQENPVDILLTDIEMPQLNGLQLINSLDKKPVIILITAYRDYALDGFDSGVVDYLVKPVSYDRFLKALVRAKEVLNTKKNKQEDHADEIDRIFIKADNQLVKLFFKDIIYIEALKDYLRIHVSESERYVTHSTMKAMEEKLPPYFFRIQRSYIINTKYIKSFYGNTVKLKIGENLPISLSQKTELYKKLGIEND</sequence>
<dbReference type="AlphaFoldDB" id="A0A840KDX2"/>
<accession>A0A840KDX2</accession>
<dbReference type="EMBL" id="JACHLE010000003">
    <property type="protein sequence ID" value="MBB4807366.1"/>
    <property type="molecule type" value="Genomic_DNA"/>
</dbReference>
<proteinExistence type="predicted"/>
<evidence type="ECO:0000313" key="5">
    <source>
        <dbReference type="Proteomes" id="UP000592180"/>
    </source>
</evidence>
<gene>
    <name evidence="4" type="ORF">HNP38_002670</name>
</gene>
<dbReference type="Proteomes" id="UP000592180">
    <property type="component" value="Unassembled WGS sequence"/>
</dbReference>
<dbReference type="Pfam" id="PF04397">
    <property type="entry name" value="LytTR"/>
    <property type="match status" value="1"/>
</dbReference>
<feature type="modified residue" description="4-aspartylphosphate" evidence="1">
    <location>
        <position position="57"/>
    </location>
</feature>
<dbReference type="PANTHER" id="PTHR37299:SF1">
    <property type="entry name" value="STAGE 0 SPORULATION PROTEIN A HOMOLOG"/>
    <property type="match status" value="1"/>
</dbReference>
<dbReference type="PROSITE" id="PS50110">
    <property type="entry name" value="RESPONSE_REGULATORY"/>
    <property type="match status" value="1"/>
</dbReference>
<dbReference type="GO" id="GO:0000156">
    <property type="term" value="F:phosphorelay response regulator activity"/>
    <property type="evidence" value="ECO:0007669"/>
    <property type="project" value="InterPro"/>
</dbReference>
<evidence type="ECO:0000259" key="2">
    <source>
        <dbReference type="PROSITE" id="PS50110"/>
    </source>
</evidence>
<keyword evidence="1" id="KW-0597">Phosphoprotein</keyword>
<dbReference type="SMART" id="SM00448">
    <property type="entry name" value="REC"/>
    <property type="match status" value="1"/>
</dbReference>